<dbReference type="Proteomes" id="UP000017184">
    <property type="component" value="Chromosome"/>
</dbReference>
<organism evidence="1 2">
    <name type="scientific">Candidatus Symbiobacter mobilis CR</name>
    <dbReference type="NCBI Taxonomy" id="946483"/>
    <lineage>
        <taxon>Bacteria</taxon>
        <taxon>Pseudomonadati</taxon>
        <taxon>Pseudomonadota</taxon>
        <taxon>Betaproteobacteria</taxon>
        <taxon>Burkholderiales</taxon>
        <taxon>Comamonadaceae</taxon>
    </lineage>
</organism>
<evidence type="ECO:0000313" key="1">
    <source>
        <dbReference type="EMBL" id="AGX87715.1"/>
    </source>
</evidence>
<proteinExistence type="predicted"/>
<keyword evidence="2" id="KW-1185">Reference proteome</keyword>
<dbReference type="STRING" id="946483.Cenrod_1630"/>
<dbReference type="KEGG" id="cbx:Cenrod_1630"/>
<evidence type="ECO:0000313" key="2">
    <source>
        <dbReference type="Proteomes" id="UP000017184"/>
    </source>
</evidence>
<dbReference type="EMBL" id="CP004885">
    <property type="protein sequence ID" value="AGX87715.1"/>
    <property type="molecule type" value="Genomic_DNA"/>
</dbReference>
<protein>
    <submittedName>
        <fullName evidence="1">Uncharacterized protein</fullName>
    </submittedName>
</protein>
<sequence length="34" mass="3601">MGAHDDNASFTGSGGCMFRVWCVVWIVLGGAGWL</sequence>
<accession>U5N8R8</accession>
<reference evidence="1 2" key="1">
    <citation type="journal article" date="2013" name="Genome Biol.">
        <title>Genomic analysis reveals key aspects of prokaryotic symbiosis in the phototrophic consortium "Chlorochromatium aggregatum".</title>
        <authorList>
            <person name="Liu Z."/>
            <person name="Muller J."/>
            <person name="Li T."/>
            <person name="Alvey R.M."/>
            <person name="Vogl K."/>
            <person name="Frigaard N.U."/>
            <person name="Rockwell N.C."/>
            <person name="Boyd E.S."/>
            <person name="Tomsho L.P."/>
            <person name="Schuster S.C."/>
            <person name="Henke P."/>
            <person name="Rohde M."/>
            <person name="Overmann J."/>
            <person name="Bryant D.A."/>
        </authorList>
    </citation>
    <scope>NUCLEOTIDE SEQUENCE [LARGE SCALE GENOMIC DNA]</scope>
    <source>
        <strain evidence="1">CR</strain>
    </source>
</reference>
<dbReference type="AlphaFoldDB" id="U5N8R8"/>
<name>U5N8R8_9BURK</name>
<dbReference type="HOGENOM" id="CLU_3372762_0_0_4"/>
<gene>
    <name evidence="1" type="ORF">Cenrod_1630</name>
</gene>